<reference evidence="3 4" key="1">
    <citation type="submission" date="2022-11" db="EMBL/GenBank/DDBJ databases">
        <title>The characterization of three novel Bacteroidetes species and genomic analysis of their roles in tidal elemental geochemical cycles.</title>
        <authorList>
            <person name="Ma K.-J."/>
        </authorList>
    </citation>
    <scope>NUCLEOTIDE SEQUENCE [LARGE SCALE GENOMIC DNA]</scope>
    <source>
        <strain evidence="3 4">M82</strain>
    </source>
</reference>
<gene>
    <name evidence="3" type="ORF">OO017_10355</name>
</gene>
<dbReference type="Pfam" id="PF08450">
    <property type="entry name" value="SGL"/>
    <property type="match status" value="1"/>
</dbReference>
<dbReference type="PANTHER" id="PTHR10907:SF47">
    <property type="entry name" value="REGUCALCIN"/>
    <property type="match status" value="1"/>
</dbReference>
<comment type="similarity">
    <text evidence="1">Belongs to the SMP-30/CGR1 family.</text>
</comment>
<evidence type="ECO:0000313" key="3">
    <source>
        <dbReference type="EMBL" id="MCX2740347.1"/>
    </source>
</evidence>
<comment type="caution">
    <text evidence="3">The sequence shown here is derived from an EMBL/GenBank/DDBJ whole genome shotgun (WGS) entry which is preliminary data.</text>
</comment>
<dbReference type="InterPro" id="IPR013658">
    <property type="entry name" value="SGL"/>
</dbReference>
<dbReference type="Proteomes" id="UP001207228">
    <property type="component" value="Unassembled WGS sequence"/>
</dbReference>
<sequence>MKATAIDATQSRLGEGPCWHPKEQVLYWVDIEGCALQNYNPATGKTEEFPMPERISAVAPFSADSLLLALHKRICQYNPATGKLQQLAEIHDDPAIRLNEGKCDLSGRFWVGTMALDVRPGAAALYCVSPELQVQKVLQNLTISNGLAWSEDGHTLYFIDSPTRTIQAFDVEVTSGEILNSRAVVRVPENSGMPDGMEIDAQGNLWVALHGAGAVVCYNPETGKELHRVQVPAQNVTSCTFGGPNLDTLYITTAREWLSDEQLAQYPLSGSVFEVKPGVRGRKVNWFGNSQS</sequence>
<accession>A0ABT3RG61</accession>
<dbReference type="PRINTS" id="PR01790">
    <property type="entry name" value="SMP30FAMILY"/>
</dbReference>
<dbReference type="InterPro" id="IPR011042">
    <property type="entry name" value="6-blade_b-propeller_TolB-like"/>
</dbReference>
<dbReference type="EMBL" id="JAPFQO010000006">
    <property type="protein sequence ID" value="MCX2740347.1"/>
    <property type="molecule type" value="Genomic_DNA"/>
</dbReference>
<feature type="domain" description="SMP-30/Gluconolactonase/LRE-like region" evidence="2">
    <location>
        <begin position="13"/>
        <end position="255"/>
    </location>
</feature>
<protein>
    <submittedName>
        <fullName evidence="3">SMP-30/gluconolactonase/LRE family protein</fullName>
    </submittedName>
</protein>
<name>A0ABT3RG61_9BACT</name>
<dbReference type="SUPFAM" id="SSF63829">
    <property type="entry name" value="Calcium-dependent phosphotriesterase"/>
    <property type="match status" value="1"/>
</dbReference>
<proteinExistence type="inferred from homology"/>
<organism evidence="3 4">
    <name type="scientific">Pontibacter anaerobius</name>
    <dbReference type="NCBI Taxonomy" id="2993940"/>
    <lineage>
        <taxon>Bacteria</taxon>
        <taxon>Pseudomonadati</taxon>
        <taxon>Bacteroidota</taxon>
        <taxon>Cytophagia</taxon>
        <taxon>Cytophagales</taxon>
        <taxon>Hymenobacteraceae</taxon>
        <taxon>Pontibacter</taxon>
    </lineage>
</organism>
<dbReference type="InterPro" id="IPR005511">
    <property type="entry name" value="SMP-30"/>
</dbReference>
<dbReference type="RefSeq" id="WP_266052406.1">
    <property type="nucleotide sequence ID" value="NZ_JAPFQO010000006.1"/>
</dbReference>
<keyword evidence="4" id="KW-1185">Reference proteome</keyword>
<evidence type="ECO:0000256" key="1">
    <source>
        <dbReference type="ARBA" id="ARBA00008853"/>
    </source>
</evidence>
<dbReference type="Gene3D" id="2.120.10.30">
    <property type="entry name" value="TolB, C-terminal domain"/>
    <property type="match status" value="1"/>
</dbReference>
<evidence type="ECO:0000259" key="2">
    <source>
        <dbReference type="Pfam" id="PF08450"/>
    </source>
</evidence>
<dbReference type="PANTHER" id="PTHR10907">
    <property type="entry name" value="REGUCALCIN"/>
    <property type="match status" value="1"/>
</dbReference>
<evidence type="ECO:0000313" key="4">
    <source>
        <dbReference type="Proteomes" id="UP001207228"/>
    </source>
</evidence>